<feature type="domain" description="RES" evidence="1">
    <location>
        <begin position="228"/>
        <end position="384"/>
    </location>
</feature>
<dbReference type="EMBL" id="STGJ01000003">
    <property type="protein sequence ID" value="TIC85170.1"/>
    <property type="molecule type" value="Genomic_DNA"/>
</dbReference>
<reference evidence="2 3" key="1">
    <citation type="submission" date="2019-04" db="EMBL/GenBank/DDBJ databases">
        <title>Crenobacter sp. nov.</title>
        <authorList>
            <person name="Shi S."/>
        </authorList>
    </citation>
    <scope>NUCLEOTIDE SEQUENCE [LARGE SCALE GENOMIC DNA]</scope>
    <source>
        <strain evidence="2 3">GY 70310</strain>
    </source>
</reference>
<sequence>MFPSNHDGLAAKNICKNCVGEEFLRAEIERAGGEACCDYCYDSEEKTWTIGELAECVERAFEEHYERTSTEPEPWEYALLADREERYEWERSGVEVVYAIGEAAQIPEDAAMDVQQLLEDSYCDYEASCLGEETEFASDAHYDLKGVDATDWHWEWGAFERALQTEARFFSRTGAELLTKIFAGIDGLLTRGGHPPVTMAGPGWPLDHLYRARVFQSEKNLLEALRRPDLHLGPPPAKLASAGRMNARGISVFYGATAMETAIAEVRPPVGSSVAIARFDFTRPLRLLDLTSLATVRDQGSVFDPTLKRRLERVAFLRTLGEKMTRPVMPDDEAFDYLATQAIADFLASEDEPKFDGIVFPSVQVSEGCNVVLFHKASKVAELDLPKDAIIESYPYLDYDEEVEYHVSEVVPQTAEGSSDVESSLMALRTGSADDYEDAALLIDPHSVAVHRIKEVKYECDVRKVVRRRCEASEEEF</sequence>
<dbReference type="RefSeq" id="WP_136551618.1">
    <property type="nucleotide sequence ID" value="NZ_STGJ01000003.1"/>
</dbReference>
<dbReference type="InterPro" id="IPR014914">
    <property type="entry name" value="RES_dom"/>
</dbReference>
<comment type="caution">
    <text evidence="2">The sequence shown here is derived from an EMBL/GenBank/DDBJ whole genome shotgun (WGS) entry which is preliminary data.</text>
</comment>
<proteinExistence type="predicted"/>
<dbReference type="Proteomes" id="UP000308891">
    <property type="component" value="Unassembled WGS sequence"/>
</dbReference>
<dbReference type="OrthoDB" id="648213at2"/>
<evidence type="ECO:0000313" key="3">
    <source>
        <dbReference type="Proteomes" id="UP000308891"/>
    </source>
</evidence>
<protein>
    <submittedName>
        <fullName evidence="2">RES domain-containing protein</fullName>
    </submittedName>
</protein>
<organism evidence="2 3">
    <name type="scientific">Crenobacter intestini</name>
    <dbReference type="NCBI Taxonomy" id="2563443"/>
    <lineage>
        <taxon>Bacteria</taxon>
        <taxon>Pseudomonadati</taxon>
        <taxon>Pseudomonadota</taxon>
        <taxon>Betaproteobacteria</taxon>
        <taxon>Neisseriales</taxon>
        <taxon>Neisseriaceae</taxon>
        <taxon>Crenobacter</taxon>
    </lineage>
</organism>
<dbReference type="SMART" id="SM00953">
    <property type="entry name" value="RES"/>
    <property type="match status" value="1"/>
</dbReference>
<evidence type="ECO:0000313" key="2">
    <source>
        <dbReference type="EMBL" id="TIC85170.1"/>
    </source>
</evidence>
<accession>A0A4T0V0W7</accession>
<dbReference type="Pfam" id="PF08808">
    <property type="entry name" value="RES"/>
    <property type="match status" value="1"/>
</dbReference>
<keyword evidence="3" id="KW-1185">Reference proteome</keyword>
<dbReference type="AlphaFoldDB" id="A0A4T0V0W7"/>
<evidence type="ECO:0000259" key="1">
    <source>
        <dbReference type="SMART" id="SM00953"/>
    </source>
</evidence>
<name>A0A4T0V0W7_9NEIS</name>
<gene>
    <name evidence="2" type="ORF">E5K04_03975</name>
</gene>